<dbReference type="Gene3D" id="2.40.30.170">
    <property type="match status" value="1"/>
</dbReference>
<evidence type="ECO:0000259" key="2">
    <source>
        <dbReference type="Pfam" id="PF25917"/>
    </source>
</evidence>
<proteinExistence type="predicted"/>
<dbReference type="Gene3D" id="1.10.287.470">
    <property type="entry name" value="Helix hairpin bin"/>
    <property type="match status" value="1"/>
</dbReference>
<dbReference type="PANTHER" id="PTHR30469">
    <property type="entry name" value="MULTIDRUG RESISTANCE PROTEIN MDTA"/>
    <property type="match status" value="1"/>
</dbReference>
<evidence type="ECO:0000259" key="1">
    <source>
        <dbReference type="Pfam" id="PF25876"/>
    </source>
</evidence>
<dbReference type="NCBIfam" id="TIGR01730">
    <property type="entry name" value="RND_mfp"/>
    <property type="match status" value="1"/>
</dbReference>
<dbReference type="SUPFAM" id="SSF111369">
    <property type="entry name" value="HlyD-like secretion proteins"/>
    <property type="match status" value="1"/>
</dbReference>
<protein>
    <recommendedName>
        <fullName evidence="4">RND efflux pump membrane fusion protein barrel-sandwich domain-containing protein</fullName>
    </recommendedName>
</protein>
<feature type="non-terminal residue" evidence="3">
    <location>
        <position position="277"/>
    </location>
</feature>
<feature type="domain" description="Multidrug resistance protein MdtA-like barrel-sandwich hybrid" evidence="2">
    <location>
        <begin position="71"/>
        <end position="205"/>
    </location>
</feature>
<dbReference type="GO" id="GO:1990281">
    <property type="term" value="C:efflux pump complex"/>
    <property type="evidence" value="ECO:0007669"/>
    <property type="project" value="TreeGrafter"/>
</dbReference>
<dbReference type="InterPro" id="IPR058624">
    <property type="entry name" value="MdtA-like_HH"/>
</dbReference>
<feature type="domain" description="Multidrug resistance protein MdtA-like alpha-helical hairpin" evidence="1">
    <location>
        <begin position="110"/>
        <end position="178"/>
    </location>
</feature>
<dbReference type="Pfam" id="PF25876">
    <property type="entry name" value="HH_MFP_RND"/>
    <property type="match status" value="1"/>
</dbReference>
<name>X0SYV3_9ZZZZ</name>
<reference evidence="3" key="1">
    <citation type="journal article" date="2014" name="Front. Microbiol.">
        <title>High frequency of phylogenetically diverse reductive dehalogenase-homologous genes in deep subseafloor sedimentary metagenomes.</title>
        <authorList>
            <person name="Kawai M."/>
            <person name="Futagami T."/>
            <person name="Toyoda A."/>
            <person name="Takaki Y."/>
            <person name="Nishi S."/>
            <person name="Hori S."/>
            <person name="Arai W."/>
            <person name="Tsubouchi T."/>
            <person name="Morono Y."/>
            <person name="Uchiyama I."/>
            <person name="Ito T."/>
            <person name="Fujiyama A."/>
            <person name="Inagaki F."/>
            <person name="Takami H."/>
        </authorList>
    </citation>
    <scope>NUCLEOTIDE SEQUENCE</scope>
    <source>
        <strain evidence="3">Expedition CK06-06</strain>
    </source>
</reference>
<dbReference type="GO" id="GO:0015562">
    <property type="term" value="F:efflux transmembrane transporter activity"/>
    <property type="evidence" value="ECO:0007669"/>
    <property type="project" value="TreeGrafter"/>
</dbReference>
<dbReference type="Gene3D" id="2.40.50.100">
    <property type="match status" value="1"/>
</dbReference>
<organism evidence="3">
    <name type="scientific">marine sediment metagenome</name>
    <dbReference type="NCBI Taxonomy" id="412755"/>
    <lineage>
        <taxon>unclassified sequences</taxon>
        <taxon>metagenomes</taxon>
        <taxon>ecological metagenomes</taxon>
    </lineage>
</organism>
<evidence type="ECO:0008006" key="4">
    <source>
        <dbReference type="Google" id="ProtNLM"/>
    </source>
</evidence>
<dbReference type="EMBL" id="BARS01004626">
    <property type="protein sequence ID" value="GAF81107.1"/>
    <property type="molecule type" value="Genomic_DNA"/>
</dbReference>
<dbReference type="PANTHER" id="PTHR30469:SF12">
    <property type="entry name" value="MULTIDRUG RESISTANCE PROTEIN MDTA"/>
    <property type="match status" value="1"/>
</dbReference>
<sequence length="277" mass="30142">MSANMRTPLSALVVLLGAVGAWLLAAGRREVQPRPPEILPPVVTVVSARPREVQLRVRAYGTVAPRTQSDLFSEVPGRVITVSPAFAAGGFFDRGEVLLEIDPRDYEVALARARAALARCQSELGLARRKLDRLRKLAASHVASPAAIDEAEHAERVASAAVSEAGANLRQAVLNLERTKLLAPFAGRIRETRVDLGQFVTPGAPVAKLYAVDYAEVRLPIPDADLAFLELPLDYGGESDRGRGPTVYLYGRYAGNRHRWTGHIVRVEGEVDPRSRM</sequence>
<dbReference type="InterPro" id="IPR006143">
    <property type="entry name" value="RND_pump_MFP"/>
</dbReference>
<dbReference type="InterPro" id="IPR058625">
    <property type="entry name" value="MdtA-like_BSH"/>
</dbReference>
<accession>X0SYV3</accession>
<evidence type="ECO:0000313" key="3">
    <source>
        <dbReference type="EMBL" id="GAF81107.1"/>
    </source>
</evidence>
<dbReference type="AlphaFoldDB" id="X0SYV3"/>
<gene>
    <name evidence="3" type="ORF">S01H1_09042</name>
</gene>
<dbReference type="Pfam" id="PF25917">
    <property type="entry name" value="BSH_RND"/>
    <property type="match status" value="1"/>
</dbReference>
<comment type="caution">
    <text evidence="3">The sequence shown here is derived from an EMBL/GenBank/DDBJ whole genome shotgun (WGS) entry which is preliminary data.</text>
</comment>